<dbReference type="SUPFAM" id="SSF54523">
    <property type="entry name" value="Pili subunits"/>
    <property type="match status" value="1"/>
</dbReference>
<reference evidence="2 3" key="1">
    <citation type="submission" date="2016-09" db="EMBL/GenBank/DDBJ databases">
        <title>Complete genome of Desulfosporosinus sp. OL.</title>
        <authorList>
            <person name="Mardanov A."/>
            <person name="Beletsky A."/>
            <person name="Panova A."/>
            <person name="Karnachuk O."/>
            <person name="Ravin N."/>
        </authorList>
    </citation>
    <scope>NUCLEOTIDE SEQUENCE [LARGE SCALE GENOMIC DNA]</scope>
    <source>
        <strain evidence="2 3">OL</strain>
    </source>
</reference>
<keyword evidence="1" id="KW-0812">Transmembrane</keyword>
<keyword evidence="1" id="KW-0472">Membrane</keyword>
<dbReference type="AlphaFoldDB" id="A0A1Q8QY28"/>
<evidence type="ECO:0000313" key="2">
    <source>
        <dbReference type="EMBL" id="OLN32237.1"/>
    </source>
</evidence>
<dbReference type="Proteomes" id="UP000186102">
    <property type="component" value="Unassembled WGS sequence"/>
</dbReference>
<dbReference type="InterPro" id="IPR012902">
    <property type="entry name" value="N_methyl_site"/>
</dbReference>
<evidence type="ECO:0000313" key="3">
    <source>
        <dbReference type="Proteomes" id="UP000186102"/>
    </source>
</evidence>
<proteinExistence type="predicted"/>
<dbReference type="NCBIfam" id="TIGR02532">
    <property type="entry name" value="IV_pilin_GFxxxE"/>
    <property type="match status" value="1"/>
</dbReference>
<comment type="caution">
    <text evidence="2">The sequence shown here is derived from an EMBL/GenBank/DDBJ whole genome shotgun (WGS) entry which is preliminary data.</text>
</comment>
<accession>A0A1Q8QY28</accession>
<gene>
    <name evidence="2" type="ORF">DSOL_1843</name>
</gene>
<dbReference type="EMBL" id="MLBF01000010">
    <property type="protein sequence ID" value="OLN32237.1"/>
    <property type="molecule type" value="Genomic_DNA"/>
</dbReference>
<dbReference type="OrthoDB" id="1808257at2"/>
<evidence type="ECO:0000256" key="1">
    <source>
        <dbReference type="SAM" id="Phobius"/>
    </source>
</evidence>
<name>A0A1Q8QY28_9FIRM</name>
<dbReference type="Pfam" id="PF07963">
    <property type="entry name" value="N_methyl"/>
    <property type="match status" value="1"/>
</dbReference>
<protein>
    <submittedName>
        <fullName evidence="2">Type IV pilin PilA</fullName>
    </submittedName>
</protein>
<dbReference type="STRING" id="1888891.DSOL_1843"/>
<feature type="transmembrane region" description="Helical" evidence="1">
    <location>
        <begin position="15"/>
        <end position="37"/>
    </location>
</feature>
<dbReference type="Gene3D" id="3.30.700.10">
    <property type="entry name" value="Glycoprotein, Type 4 Pilin"/>
    <property type="match status" value="1"/>
</dbReference>
<dbReference type="InterPro" id="IPR045584">
    <property type="entry name" value="Pilin-like"/>
</dbReference>
<dbReference type="RefSeq" id="WP_075364521.1">
    <property type="nucleotide sequence ID" value="NZ_MLBF01000010.1"/>
</dbReference>
<sequence length="175" mass="18770">MRAGTESLKRRPSQFGFTLIEVMLVLAVISILALVTVPKYQALIEQIHLDSSAQSVVGRLNYAKQLAMDQRKTIYVAFNGNAIQILDSTYQSIGDSQSFESGVSFNQLQSLGLNPLTDGTNSYGWGLAYSNKGYVMASGGRTGFAANILLTSSRSGRSESINIGAGTGYLTTSEP</sequence>
<keyword evidence="1" id="KW-1133">Transmembrane helix</keyword>
<keyword evidence="3" id="KW-1185">Reference proteome</keyword>
<organism evidence="2 3">
    <name type="scientific">Desulfosporosinus metallidurans</name>
    <dbReference type="NCBI Taxonomy" id="1888891"/>
    <lineage>
        <taxon>Bacteria</taxon>
        <taxon>Bacillati</taxon>
        <taxon>Bacillota</taxon>
        <taxon>Clostridia</taxon>
        <taxon>Eubacteriales</taxon>
        <taxon>Desulfitobacteriaceae</taxon>
        <taxon>Desulfosporosinus</taxon>
    </lineage>
</organism>